<keyword evidence="1" id="KW-0472">Membrane</keyword>
<keyword evidence="1" id="KW-1133">Transmembrane helix</keyword>
<dbReference type="RefSeq" id="WP_340358453.1">
    <property type="nucleotide sequence ID" value="NZ_JBBKZU010000008.1"/>
</dbReference>
<proteinExistence type="predicted"/>
<dbReference type="Proteomes" id="UP001365846">
    <property type="component" value="Unassembled WGS sequence"/>
</dbReference>
<dbReference type="EMBL" id="JBBKZU010000008">
    <property type="protein sequence ID" value="MEJ8813210.1"/>
    <property type="molecule type" value="Genomic_DNA"/>
</dbReference>
<evidence type="ECO:0000313" key="3">
    <source>
        <dbReference type="Proteomes" id="UP001365846"/>
    </source>
</evidence>
<accession>A0ABU8VHS8</accession>
<evidence type="ECO:0000313" key="2">
    <source>
        <dbReference type="EMBL" id="MEJ8813210.1"/>
    </source>
</evidence>
<keyword evidence="3" id="KW-1185">Reference proteome</keyword>
<sequence>MKFSRSTLSTVVTVVAGLVLLAALPSAVVDTFETGRIYLFSHQFLDDLPQRFTGPGRMRFILQPAVAVFLGIRGGRIDAQTGRLPYLYALLTGADDRKALLKSGLAAVRDLVAMSIVFDVIAQFLIYGRVYPGAAVVLGPVLICLPYAMARALSLRAMRLLR</sequence>
<reference evidence="2 3" key="1">
    <citation type="submission" date="2024-03" db="EMBL/GenBank/DDBJ databases">
        <title>Novel species of the genus Variovorax.</title>
        <authorList>
            <person name="Liu Q."/>
            <person name="Xin Y.-H."/>
        </authorList>
    </citation>
    <scope>NUCLEOTIDE SEQUENCE [LARGE SCALE GENOMIC DNA]</scope>
    <source>
        <strain evidence="2 3">KACC 18899</strain>
    </source>
</reference>
<keyword evidence="1" id="KW-0812">Transmembrane</keyword>
<feature type="transmembrane region" description="Helical" evidence="1">
    <location>
        <begin position="133"/>
        <end position="153"/>
    </location>
</feature>
<comment type="caution">
    <text evidence="2">The sequence shown here is derived from an EMBL/GenBank/DDBJ whole genome shotgun (WGS) entry which is preliminary data.</text>
</comment>
<organism evidence="2 3">
    <name type="scientific">Variovorax ureilyticus</name>
    <dbReference type="NCBI Taxonomy" id="1836198"/>
    <lineage>
        <taxon>Bacteria</taxon>
        <taxon>Pseudomonadati</taxon>
        <taxon>Pseudomonadota</taxon>
        <taxon>Betaproteobacteria</taxon>
        <taxon>Burkholderiales</taxon>
        <taxon>Comamonadaceae</taxon>
        <taxon>Variovorax</taxon>
    </lineage>
</organism>
<evidence type="ECO:0000256" key="1">
    <source>
        <dbReference type="SAM" id="Phobius"/>
    </source>
</evidence>
<protein>
    <submittedName>
        <fullName evidence="2">Uncharacterized protein</fullName>
    </submittedName>
</protein>
<gene>
    <name evidence="2" type="ORF">WKW77_19140</name>
</gene>
<name>A0ABU8VHS8_9BURK</name>